<evidence type="ECO:0000256" key="5">
    <source>
        <dbReference type="PROSITE-ProRule" id="PRU00182"/>
    </source>
</evidence>
<evidence type="ECO:0000256" key="1">
    <source>
        <dbReference type="ARBA" id="ARBA00000073"/>
    </source>
</evidence>
<comment type="function">
    <text evidence="6">Responsible for synthesis of pseudouridine from uracil.</text>
</comment>
<dbReference type="PANTHER" id="PTHR21600:SF44">
    <property type="entry name" value="RIBOSOMAL LARGE SUBUNIT PSEUDOURIDINE SYNTHASE D"/>
    <property type="match status" value="1"/>
</dbReference>
<evidence type="ECO:0000256" key="3">
    <source>
        <dbReference type="ARBA" id="ARBA00023235"/>
    </source>
</evidence>
<dbReference type="InterPro" id="IPR050188">
    <property type="entry name" value="RluA_PseudoU_synthase"/>
</dbReference>
<dbReference type="Gene3D" id="3.30.2350.10">
    <property type="entry name" value="Pseudouridine synthase"/>
    <property type="match status" value="1"/>
</dbReference>
<evidence type="ECO:0000256" key="2">
    <source>
        <dbReference type="ARBA" id="ARBA00010876"/>
    </source>
</evidence>
<dbReference type="InterPro" id="IPR036986">
    <property type="entry name" value="S4_RNA-bd_sf"/>
</dbReference>
<dbReference type="GO" id="GO:0003723">
    <property type="term" value="F:RNA binding"/>
    <property type="evidence" value="ECO:0007669"/>
    <property type="project" value="UniProtKB-KW"/>
</dbReference>
<accession>A0A7M1LIQ5</accession>
<sequence length="317" mass="36186">MDEIYVKFNARLDQILSSELKISRNKALNLIKNGEVFVDDGIILKASFQPNLGAKISLNLKKETKELKKENFNIEIIYEDSEILVINKPSNLVVHGADSVKEYSLVDYLKEQNFTLFDPKSIRSGIVHRLDKGTSGALVVAKTELAYKSLVSQFKGRITDKYYLMLTDLPLKESIIIDRPIARNPKNRLKNAVVDGGRQAKSAFTNIYSKGKINLIAAKIYTGRTHQIRVHLNSINRHIIGDNLYGFKRKNDKIQTLMLHSYILSFNHPKSSQRLTFVAELKGEFKEMINKESINEKISANFVISSFEHLHSWMCIN</sequence>
<dbReference type="InterPro" id="IPR006225">
    <property type="entry name" value="PsdUridine_synth_RluC/D"/>
</dbReference>
<dbReference type="GO" id="GO:0120159">
    <property type="term" value="F:rRNA pseudouridine synthase activity"/>
    <property type="evidence" value="ECO:0007669"/>
    <property type="project" value="UniProtKB-ARBA"/>
</dbReference>
<dbReference type="CDD" id="cd02869">
    <property type="entry name" value="PseudoU_synth_RluA_like"/>
    <property type="match status" value="1"/>
</dbReference>
<dbReference type="PANTHER" id="PTHR21600">
    <property type="entry name" value="MITOCHONDRIAL RNA PSEUDOURIDINE SYNTHASE"/>
    <property type="match status" value="1"/>
</dbReference>
<dbReference type="EC" id="5.4.99.-" evidence="6"/>
<dbReference type="NCBIfam" id="TIGR00005">
    <property type="entry name" value="rluA_subfam"/>
    <property type="match status" value="1"/>
</dbReference>
<dbReference type="AlphaFoldDB" id="A0A7M1LIQ5"/>
<evidence type="ECO:0000256" key="6">
    <source>
        <dbReference type="RuleBase" id="RU362028"/>
    </source>
</evidence>
<dbReference type="Pfam" id="PF01479">
    <property type="entry name" value="S4"/>
    <property type="match status" value="1"/>
</dbReference>
<dbReference type="InterPro" id="IPR006145">
    <property type="entry name" value="PsdUridine_synth_RsuA/RluA"/>
</dbReference>
<comment type="catalytic activity">
    <reaction evidence="1 6">
        <text>a uridine in RNA = a pseudouridine in RNA</text>
        <dbReference type="Rhea" id="RHEA:48348"/>
        <dbReference type="Rhea" id="RHEA-COMP:12068"/>
        <dbReference type="Rhea" id="RHEA-COMP:12069"/>
        <dbReference type="ChEBI" id="CHEBI:65314"/>
        <dbReference type="ChEBI" id="CHEBI:65315"/>
    </reaction>
</comment>
<dbReference type="RefSeq" id="WP_025802947.1">
    <property type="nucleotide sequence ID" value="NZ_CP053842.1"/>
</dbReference>
<evidence type="ECO:0000313" key="8">
    <source>
        <dbReference type="EMBL" id="QOQ87385.1"/>
    </source>
</evidence>
<name>A0A7M1LIQ5_9BACT</name>
<evidence type="ECO:0000256" key="4">
    <source>
        <dbReference type="PIRSR" id="PIRSR606225-1"/>
    </source>
</evidence>
<dbReference type="InterPro" id="IPR006224">
    <property type="entry name" value="PsdUridine_synth_RluA-like_CS"/>
</dbReference>
<keyword evidence="3 6" id="KW-0413">Isomerase</keyword>
<dbReference type="PROSITE" id="PS50889">
    <property type="entry name" value="S4"/>
    <property type="match status" value="1"/>
</dbReference>
<proteinExistence type="inferred from homology"/>
<gene>
    <name evidence="8" type="ORF">IMC76_00775</name>
</gene>
<comment type="similarity">
    <text evidence="2 6">Belongs to the pseudouridine synthase RluA family.</text>
</comment>
<feature type="domain" description="RNA-binding S4" evidence="7">
    <location>
        <begin position="10"/>
        <end position="72"/>
    </location>
</feature>
<organism evidence="8 9">
    <name type="scientific">Campylobacter corcagiensis</name>
    <dbReference type="NCBI Taxonomy" id="1448857"/>
    <lineage>
        <taxon>Bacteria</taxon>
        <taxon>Pseudomonadati</taxon>
        <taxon>Campylobacterota</taxon>
        <taxon>Epsilonproteobacteria</taxon>
        <taxon>Campylobacterales</taxon>
        <taxon>Campylobacteraceae</taxon>
        <taxon>Campylobacter</taxon>
    </lineage>
</organism>
<dbReference type="SMART" id="SM00363">
    <property type="entry name" value="S4"/>
    <property type="match status" value="1"/>
</dbReference>
<dbReference type="CDD" id="cd00165">
    <property type="entry name" value="S4"/>
    <property type="match status" value="1"/>
</dbReference>
<dbReference type="GO" id="GO:0000455">
    <property type="term" value="P:enzyme-directed rRNA pseudouridine synthesis"/>
    <property type="evidence" value="ECO:0007669"/>
    <property type="project" value="TreeGrafter"/>
</dbReference>
<evidence type="ECO:0000313" key="9">
    <source>
        <dbReference type="Proteomes" id="UP000594749"/>
    </source>
</evidence>
<protein>
    <recommendedName>
        <fullName evidence="6">Pseudouridine synthase</fullName>
        <ecNumber evidence="6">5.4.99.-</ecNumber>
    </recommendedName>
</protein>
<reference evidence="8 9" key="1">
    <citation type="submission" date="2020-10" db="EMBL/GenBank/DDBJ databases">
        <title>Campylobacter and Helicobacter PacBio genomes.</title>
        <authorList>
            <person name="Lane C."/>
        </authorList>
    </citation>
    <scope>NUCLEOTIDE SEQUENCE [LARGE SCALE GENOMIC DNA]</scope>
    <source>
        <strain evidence="8 9">2016D-0077</strain>
    </source>
</reference>
<dbReference type="Proteomes" id="UP000594749">
    <property type="component" value="Chromosome"/>
</dbReference>
<dbReference type="PROSITE" id="PS01129">
    <property type="entry name" value="PSI_RLU"/>
    <property type="match status" value="1"/>
</dbReference>
<dbReference type="OrthoDB" id="128480at2"/>
<keyword evidence="5" id="KW-0694">RNA-binding</keyword>
<dbReference type="SUPFAM" id="SSF55174">
    <property type="entry name" value="Alpha-L RNA-binding motif"/>
    <property type="match status" value="1"/>
</dbReference>
<keyword evidence="9" id="KW-1185">Reference proteome</keyword>
<dbReference type="InterPro" id="IPR020103">
    <property type="entry name" value="PsdUridine_synth_cat_dom_sf"/>
</dbReference>
<dbReference type="SUPFAM" id="SSF55120">
    <property type="entry name" value="Pseudouridine synthase"/>
    <property type="match status" value="1"/>
</dbReference>
<feature type="active site" evidence="4">
    <location>
        <position position="131"/>
    </location>
</feature>
<dbReference type="Pfam" id="PF00849">
    <property type="entry name" value="PseudoU_synth_2"/>
    <property type="match status" value="1"/>
</dbReference>
<dbReference type="InterPro" id="IPR002942">
    <property type="entry name" value="S4_RNA-bd"/>
</dbReference>
<dbReference type="EMBL" id="CP063078">
    <property type="protein sequence ID" value="QOQ87385.1"/>
    <property type="molecule type" value="Genomic_DNA"/>
</dbReference>
<dbReference type="Gene3D" id="3.10.290.10">
    <property type="entry name" value="RNA-binding S4 domain"/>
    <property type="match status" value="1"/>
</dbReference>
<evidence type="ECO:0000259" key="7">
    <source>
        <dbReference type="SMART" id="SM00363"/>
    </source>
</evidence>